<sequence>MPVLTPSLLPPGPKPTQPRPSASLKSPVPRVPVPETPADNDRDSESPITQLRLDVDSISAALASALATSFVSHVLFLKNQVPFPIAQLYRLPSGKSTPRAVKQRTELLASFDTLASHLDTTFTALSTAMALCRRDAQVDWEQAEREDGGCRAQMAILVGPSIAAPKAKVLFVVDGLAAKVWGERDDSDDEDEEEESEDGSDEESDEEPGPPDSDSESDEGSEGDSDEAPPPPKERTRTPFSPVPSTAPVSGSRGPHAPKQLESEEEQQQLVRTATRELSHAMATAESLADELGTTQTHILIHAPRRFKHPAWIPRPTAGNAMDRAVDAFLTQDADSKLKPKRGQKVEGVWVKCRRAVSQHEEQRVENEEENEMIWWTWDGKLVGLSEW</sequence>
<feature type="compositionally biased region" description="Pro residues" evidence="1">
    <location>
        <begin position="8"/>
        <end position="18"/>
    </location>
</feature>
<organism evidence="2 3">
    <name type="scientific">Mycena chlorophos</name>
    <name type="common">Agaric fungus</name>
    <name type="synonym">Agaricus chlorophos</name>
    <dbReference type="NCBI Taxonomy" id="658473"/>
    <lineage>
        <taxon>Eukaryota</taxon>
        <taxon>Fungi</taxon>
        <taxon>Dikarya</taxon>
        <taxon>Basidiomycota</taxon>
        <taxon>Agaricomycotina</taxon>
        <taxon>Agaricomycetes</taxon>
        <taxon>Agaricomycetidae</taxon>
        <taxon>Agaricales</taxon>
        <taxon>Marasmiineae</taxon>
        <taxon>Mycenaceae</taxon>
        <taxon>Mycena</taxon>
    </lineage>
</organism>
<dbReference type="OrthoDB" id="2387165at2759"/>
<dbReference type="InterPro" id="IPR053729">
    <property type="entry name" value="MAD2L1BP_domain_sf"/>
</dbReference>
<name>A0A8H6WII7_MYCCL</name>
<gene>
    <name evidence="2" type="ORF">HMN09_00326300</name>
</gene>
<proteinExistence type="predicted"/>
<reference evidence="2" key="1">
    <citation type="submission" date="2020-05" db="EMBL/GenBank/DDBJ databases">
        <title>Mycena genomes resolve the evolution of fungal bioluminescence.</title>
        <authorList>
            <person name="Tsai I.J."/>
        </authorList>
    </citation>
    <scope>NUCLEOTIDE SEQUENCE</scope>
    <source>
        <strain evidence="2">110903Hualien_Pintung</strain>
    </source>
</reference>
<dbReference type="EMBL" id="JACAZE010000004">
    <property type="protein sequence ID" value="KAF7318181.1"/>
    <property type="molecule type" value="Genomic_DNA"/>
</dbReference>
<evidence type="ECO:0000256" key="1">
    <source>
        <dbReference type="SAM" id="MobiDB-lite"/>
    </source>
</evidence>
<dbReference type="Gene3D" id="3.30.900.20">
    <property type="match status" value="1"/>
</dbReference>
<protein>
    <submittedName>
        <fullName evidence="2">Uncharacterized protein</fullName>
    </submittedName>
</protein>
<dbReference type="Proteomes" id="UP000613580">
    <property type="component" value="Unassembled WGS sequence"/>
</dbReference>
<feature type="compositionally biased region" description="Acidic residues" evidence="1">
    <location>
        <begin position="185"/>
        <end position="227"/>
    </location>
</feature>
<evidence type="ECO:0000313" key="3">
    <source>
        <dbReference type="Proteomes" id="UP000613580"/>
    </source>
</evidence>
<evidence type="ECO:0000313" key="2">
    <source>
        <dbReference type="EMBL" id="KAF7318181.1"/>
    </source>
</evidence>
<keyword evidence="3" id="KW-1185">Reference proteome</keyword>
<dbReference type="AlphaFoldDB" id="A0A8H6WII7"/>
<accession>A0A8H6WII7</accession>
<feature type="region of interest" description="Disordered" evidence="1">
    <location>
        <begin position="182"/>
        <end position="273"/>
    </location>
</feature>
<comment type="caution">
    <text evidence="2">The sequence shown here is derived from an EMBL/GenBank/DDBJ whole genome shotgun (WGS) entry which is preliminary data.</text>
</comment>
<feature type="region of interest" description="Disordered" evidence="1">
    <location>
        <begin position="1"/>
        <end position="46"/>
    </location>
</feature>